<dbReference type="EMBL" id="DRXS01000066">
    <property type="protein sequence ID" value="HHR40425.1"/>
    <property type="molecule type" value="Genomic_DNA"/>
</dbReference>
<reference evidence="1" key="1">
    <citation type="journal article" date="2020" name="mSystems">
        <title>Genome- and Community-Level Interaction Insights into Carbon Utilization and Element Cycling Functions of Hydrothermarchaeota in Hydrothermal Sediment.</title>
        <authorList>
            <person name="Zhou Z."/>
            <person name="Liu Y."/>
            <person name="Xu W."/>
            <person name="Pan J."/>
            <person name="Luo Z.H."/>
            <person name="Li M."/>
        </authorList>
    </citation>
    <scope>NUCLEOTIDE SEQUENCE [LARGE SCALE GENOMIC DNA]</scope>
    <source>
        <strain evidence="1">SpSt-1084</strain>
    </source>
</reference>
<sequence length="104" mass="11926">MFSLDAVKCVCGRVVDDVNDIRLLEVSDSVKVYGCNNGFCVLDKLLEIRSYEDMVELRFLPMFSDYNLLMMGRDAMEKRLQSLGKKLLTRLLGGKALKTRIMIR</sequence>
<proteinExistence type="predicted"/>
<accession>A0A7C5YAE7</accession>
<comment type="caution">
    <text evidence="1">The sequence shown here is derived from an EMBL/GenBank/DDBJ whole genome shotgun (WGS) entry which is preliminary data.</text>
</comment>
<evidence type="ECO:0000313" key="1">
    <source>
        <dbReference type="EMBL" id="HHR40425.1"/>
    </source>
</evidence>
<protein>
    <submittedName>
        <fullName evidence="1">Uncharacterized protein</fullName>
    </submittedName>
</protein>
<gene>
    <name evidence="1" type="ORF">ENM42_01200</name>
</gene>
<dbReference type="AlphaFoldDB" id="A0A7C5YAE7"/>
<name>A0A7C5YAE7_CALS0</name>
<organism evidence="1">
    <name type="scientific">Caldiarchaeum subterraneum</name>
    <dbReference type="NCBI Taxonomy" id="311458"/>
    <lineage>
        <taxon>Archaea</taxon>
        <taxon>Nitrososphaerota</taxon>
        <taxon>Candidatus Caldarchaeales</taxon>
        <taxon>Candidatus Caldarchaeaceae</taxon>
        <taxon>Candidatus Caldarchaeum</taxon>
    </lineage>
</organism>